<protein>
    <submittedName>
        <fullName evidence="2">Uncharacterized protein</fullName>
    </submittedName>
</protein>
<name>A0A7G8P9P5_9MYCO</name>
<feature type="region of interest" description="Disordered" evidence="1">
    <location>
        <begin position="25"/>
        <end position="51"/>
    </location>
</feature>
<evidence type="ECO:0000256" key="1">
    <source>
        <dbReference type="SAM" id="MobiDB-lite"/>
    </source>
</evidence>
<evidence type="ECO:0000313" key="3">
    <source>
        <dbReference type="Proteomes" id="UP000515498"/>
    </source>
</evidence>
<dbReference type="KEGG" id="mflu:HZU40_22920"/>
<dbReference type="RefSeq" id="WP_187095908.1">
    <property type="nucleotide sequence ID" value="NZ_CP059894.1"/>
</dbReference>
<organism evidence="2 3">
    <name type="scientific">Mycolicibacterium fluoranthenivorans</name>
    <dbReference type="NCBI Taxonomy" id="258505"/>
    <lineage>
        <taxon>Bacteria</taxon>
        <taxon>Bacillati</taxon>
        <taxon>Actinomycetota</taxon>
        <taxon>Actinomycetes</taxon>
        <taxon>Mycobacteriales</taxon>
        <taxon>Mycobacteriaceae</taxon>
        <taxon>Mycolicibacterium</taxon>
    </lineage>
</organism>
<dbReference type="AlphaFoldDB" id="A0A7G8P9P5"/>
<sequence length="51" mass="5689">MDDEHRDLELRRHSIRTLTTTELSLVNGGRGNQGSSPTSGPTDRTHPTMTR</sequence>
<gene>
    <name evidence="2" type="ORF">HZU40_22920</name>
</gene>
<proteinExistence type="predicted"/>
<dbReference type="Proteomes" id="UP000515498">
    <property type="component" value="Chromosome"/>
</dbReference>
<evidence type="ECO:0000313" key="2">
    <source>
        <dbReference type="EMBL" id="QNJ91061.1"/>
    </source>
</evidence>
<dbReference type="EMBL" id="CP059894">
    <property type="protein sequence ID" value="QNJ91061.1"/>
    <property type="molecule type" value="Genomic_DNA"/>
</dbReference>
<reference evidence="2 3" key="1">
    <citation type="submission" date="2020-07" db="EMBL/GenBank/DDBJ databases">
        <title>Draft genome sequence of four isobutane-metabolizing strains capable of cometabolically degrading diverse ether contaminants.</title>
        <authorList>
            <person name="Chen W."/>
            <person name="Faulkner N."/>
            <person name="Smith C."/>
            <person name="Hyman M."/>
        </authorList>
    </citation>
    <scope>NUCLEOTIDE SEQUENCE [LARGE SCALE GENOMIC DNA]</scope>
    <source>
        <strain evidence="2 3">2A</strain>
    </source>
</reference>
<feature type="compositionally biased region" description="Polar residues" evidence="1">
    <location>
        <begin position="33"/>
        <end position="51"/>
    </location>
</feature>
<accession>A0A7G8P9P5</accession>